<dbReference type="PANTHER" id="PTHR42849">
    <property type="entry name" value="N-ACETYLNEURAMINATE LYASE"/>
    <property type="match status" value="1"/>
</dbReference>
<sequence>MNRYDVDWHGYWPASPTPFTADGELDESGLRELMELYVANGVHGILVNGSTGEWFSQSPDERRRVAETAVEAVAGRTTVVVGVSAYTAAESGALAKHAEAVGADGVLATVPPYAHPSGAEALEFYRRVSSASALPFMVYNWPRGVAVDLARVPGLMPQLAALEQVAAIKDSTGDWIAMLDTLEATVEQVRVFGSFIHHRGLAVLLGLGGDGAIDGGGIGAPYGVPFFDAVAAGDRELATFWLEKYRAISGRLINPDYSGVFASPVPQLKAAMRLLEQPGGQVREPLLPLADPRALDDIAQILRDGGLLVPDEAGQVVL</sequence>
<dbReference type="Pfam" id="PF00701">
    <property type="entry name" value="DHDPS"/>
    <property type="match status" value="1"/>
</dbReference>
<name>A0ABP7ZTJ5_9MICO</name>
<dbReference type="InterPro" id="IPR013785">
    <property type="entry name" value="Aldolase_TIM"/>
</dbReference>
<dbReference type="PANTHER" id="PTHR42849:SF1">
    <property type="entry name" value="N-ACETYLNEURAMINATE LYASE"/>
    <property type="match status" value="1"/>
</dbReference>
<dbReference type="SMART" id="SM01130">
    <property type="entry name" value="DHDPS"/>
    <property type="match status" value="1"/>
</dbReference>
<comment type="caution">
    <text evidence="3">The sequence shown here is derived from an EMBL/GenBank/DDBJ whole genome shotgun (WGS) entry which is preliminary data.</text>
</comment>
<dbReference type="CDD" id="cd00408">
    <property type="entry name" value="DHDPS-like"/>
    <property type="match status" value="1"/>
</dbReference>
<dbReference type="EMBL" id="BAABBW010000001">
    <property type="protein sequence ID" value="GAA4170128.1"/>
    <property type="molecule type" value="Genomic_DNA"/>
</dbReference>
<dbReference type="InterPro" id="IPR002220">
    <property type="entry name" value="DapA-like"/>
</dbReference>
<dbReference type="Gene3D" id="3.20.20.70">
    <property type="entry name" value="Aldolase class I"/>
    <property type="match status" value="1"/>
</dbReference>
<evidence type="ECO:0000256" key="1">
    <source>
        <dbReference type="ARBA" id="ARBA00023239"/>
    </source>
</evidence>
<dbReference type="PRINTS" id="PR00146">
    <property type="entry name" value="DHPICSNTHASE"/>
</dbReference>
<dbReference type="SUPFAM" id="SSF51569">
    <property type="entry name" value="Aldolase"/>
    <property type="match status" value="1"/>
</dbReference>
<keyword evidence="4" id="KW-1185">Reference proteome</keyword>
<keyword evidence="1 2" id="KW-0456">Lyase</keyword>
<gene>
    <name evidence="3" type="ORF">GCM10022287_07550</name>
</gene>
<organism evidence="3 4">
    <name type="scientific">Gryllotalpicola koreensis</name>
    <dbReference type="NCBI Taxonomy" id="993086"/>
    <lineage>
        <taxon>Bacteria</taxon>
        <taxon>Bacillati</taxon>
        <taxon>Actinomycetota</taxon>
        <taxon>Actinomycetes</taxon>
        <taxon>Micrococcales</taxon>
        <taxon>Microbacteriaceae</taxon>
        <taxon>Gryllotalpicola</taxon>
    </lineage>
</organism>
<proteinExistence type="inferred from homology"/>
<dbReference type="Proteomes" id="UP001501079">
    <property type="component" value="Unassembled WGS sequence"/>
</dbReference>
<comment type="similarity">
    <text evidence="2">Belongs to the DapA family.</text>
</comment>
<accession>A0ABP7ZTJ5</accession>
<evidence type="ECO:0000313" key="4">
    <source>
        <dbReference type="Proteomes" id="UP001501079"/>
    </source>
</evidence>
<evidence type="ECO:0000256" key="2">
    <source>
        <dbReference type="PIRNR" id="PIRNR001365"/>
    </source>
</evidence>
<reference evidence="4" key="1">
    <citation type="journal article" date="2019" name="Int. J. Syst. Evol. Microbiol.">
        <title>The Global Catalogue of Microorganisms (GCM) 10K type strain sequencing project: providing services to taxonomists for standard genome sequencing and annotation.</title>
        <authorList>
            <consortium name="The Broad Institute Genomics Platform"/>
            <consortium name="The Broad Institute Genome Sequencing Center for Infectious Disease"/>
            <person name="Wu L."/>
            <person name="Ma J."/>
        </authorList>
    </citation>
    <scope>NUCLEOTIDE SEQUENCE [LARGE SCALE GENOMIC DNA]</scope>
    <source>
        <strain evidence="4">JCM 17591</strain>
    </source>
</reference>
<dbReference type="PIRSF" id="PIRSF001365">
    <property type="entry name" value="DHDPS"/>
    <property type="match status" value="1"/>
</dbReference>
<protein>
    <recommendedName>
        <fullName evidence="5">Dihydrodipicolinate synthase family protein</fullName>
    </recommendedName>
</protein>
<evidence type="ECO:0008006" key="5">
    <source>
        <dbReference type="Google" id="ProtNLM"/>
    </source>
</evidence>
<evidence type="ECO:0000313" key="3">
    <source>
        <dbReference type="EMBL" id="GAA4170128.1"/>
    </source>
</evidence>